<organism evidence="1 2">
    <name type="scientific">Thiomonas delicata</name>
    <name type="common">Thiomonas cuprina</name>
    <dbReference type="NCBI Taxonomy" id="364030"/>
    <lineage>
        <taxon>Bacteria</taxon>
        <taxon>Pseudomonadati</taxon>
        <taxon>Pseudomonadota</taxon>
        <taxon>Betaproteobacteria</taxon>
        <taxon>Burkholderiales</taxon>
        <taxon>Thiomonas</taxon>
    </lineage>
</organism>
<dbReference type="AlphaFoldDB" id="A0A238CZV9"/>
<gene>
    <name evidence="1" type="ORF">THIARS_40136</name>
</gene>
<accession>A0A238CZV9</accession>
<evidence type="ECO:0000313" key="1">
    <source>
        <dbReference type="EMBL" id="SBP86515.1"/>
    </source>
</evidence>
<evidence type="ECO:0000313" key="2">
    <source>
        <dbReference type="Proteomes" id="UP000214566"/>
    </source>
</evidence>
<proteinExistence type="predicted"/>
<reference evidence="1 2" key="1">
    <citation type="submission" date="2016-06" db="EMBL/GenBank/DDBJ databases">
        <authorList>
            <person name="Kjaerup R.B."/>
            <person name="Dalgaard T.S."/>
            <person name="Juul-Madsen H.R."/>
        </authorList>
    </citation>
    <scope>NUCLEOTIDE SEQUENCE [LARGE SCALE GENOMIC DNA]</scope>
    <source>
        <strain evidence="1 2">DSM 16361</strain>
    </source>
</reference>
<protein>
    <submittedName>
        <fullName evidence="1">Uncharacterized protein</fullName>
    </submittedName>
</protein>
<dbReference type="EMBL" id="FLMQ01000034">
    <property type="protein sequence ID" value="SBP86515.1"/>
    <property type="molecule type" value="Genomic_DNA"/>
</dbReference>
<name>A0A238CZV9_THIDL</name>
<dbReference type="Proteomes" id="UP000214566">
    <property type="component" value="Unassembled WGS sequence"/>
</dbReference>
<keyword evidence="2" id="KW-1185">Reference proteome</keyword>
<sequence length="29" mass="3167">MAAGKKIKTGLDGLIFFGKNYKFAILALH</sequence>